<protein>
    <recommendedName>
        <fullName evidence="2">protein-tyrosine-phosphatase</fullName>
        <ecNumber evidence="2">3.1.3.48</ecNumber>
    </recommendedName>
</protein>
<dbReference type="SUPFAM" id="SSF89550">
    <property type="entry name" value="PHP domain-like"/>
    <property type="match status" value="1"/>
</dbReference>
<accession>A0A562VMK7</accession>
<dbReference type="EC" id="3.1.3.48" evidence="2"/>
<evidence type="ECO:0000256" key="2">
    <source>
        <dbReference type="ARBA" id="ARBA00013064"/>
    </source>
</evidence>
<reference evidence="5 6" key="1">
    <citation type="submission" date="2019-07" db="EMBL/GenBank/DDBJ databases">
        <title>Genomic Encyclopedia of Archaeal and Bacterial Type Strains, Phase II (KMG-II): from individual species to whole genera.</title>
        <authorList>
            <person name="Goeker M."/>
        </authorList>
    </citation>
    <scope>NUCLEOTIDE SEQUENCE [LARGE SCALE GENOMIC DNA]</scope>
    <source>
        <strain evidence="5 6">ATCC BAA-1139</strain>
    </source>
</reference>
<evidence type="ECO:0000256" key="1">
    <source>
        <dbReference type="ARBA" id="ARBA00005750"/>
    </source>
</evidence>
<evidence type="ECO:0000256" key="4">
    <source>
        <dbReference type="ARBA" id="ARBA00051722"/>
    </source>
</evidence>
<sequence>MPAHDARFNRQLCAVRGKVLLGFTDYHSHILPALDDGARDVQESLRMAAILAAAGFQTVHCTPHRLVGAFEATPAQVAVQVAALQRSVDAAGIPVQLLPGMEYYLDEFLLYNLKTPLPLGNSSLLLIEAPLQAIPPALERSLRQVKDTGFTPLIAHPERCQVFFTNDGVKPAAGLNLRQTLSDLLPGRGARPVSIQPNVSLLERITEMGCRFQADIGSFAGKFGGEVQRRALTLLDKGIYTNLGSDAHRSTELAETLQRGLQVIEETVGKKALVKLLK</sequence>
<dbReference type="RefSeq" id="WP_145022562.1">
    <property type="nucleotide sequence ID" value="NZ_VLLN01000012.1"/>
</dbReference>
<comment type="caution">
    <text evidence="5">The sequence shown here is derived from an EMBL/GenBank/DDBJ whole genome shotgun (WGS) entry which is preliminary data.</text>
</comment>
<comment type="similarity">
    <text evidence="1">Belongs to the metallo-dependent hydrolases superfamily. CpsB/CapC family.</text>
</comment>
<evidence type="ECO:0000313" key="5">
    <source>
        <dbReference type="EMBL" id="TWJ18967.1"/>
    </source>
</evidence>
<dbReference type="InterPro" id="IPR016195">
    <property type="entry name" value="Pol/histidinol_Pase-like"/>
</dbReference>
<dbReference type="AlphaFoldDB" id="A0A562VMK7"/>
<dbReference type="EMBL" id="VLLN01000012">
    <property type="protein sequence ID" value="TWJ18967.1"/>
    <property type="molecule type" value="Genomic_DNA"/>
</dbReference>
<dbReference type="PANTHER" id="PTHR39181">
    <property type="entry name" value="TYROSINE-PROTEIN PHOSPHATASE YWQE"/>
    <property type="match status" value="1"/>
</dbReference>
<keyword evidence="6" id="KW-1185">Reference proteome</keyword>
<name>A0A562VMK7_9BACT</name>
<dbReference type="GO" id="GO:0004725">
    <property type="term" value="F:protein tyrosine phosphatase activity"/>
    <property type="evidence" value="ECO:0007669"/>
    <property type="project" value="UniProtKB-EC"/>
</dbReference>
<dbReference type="Pfam" id="PF19567">
    <property type="entry name" value="CpsB_CapC"/>
    <property type="match status" value="2"/>
</dbReference>
<proteinExistence type="inferred from homology"/>
<dbReference type="Gene3D" id="3.20.20.140">
    <property type="entry name" value="Metal-dependent hydrolases"/>
    <property type="match status" value="1"/>
</dbReference>
<dbReference type="PIRSF" id="PIRSF016557">
    <property type="entry name" value="Caps_synth_CpsB"/>
    <property type="match status" value="1"/>
</dbReference>
<evidence type="ECO:0000256" key="3">
    <source>
        <dbReference type="ARBA" id="ARBA00022801"/>
    </source>
</evidence>
<dbReference type="Proteomes" id="UP000319449">
    <property type="component" value="Unassembled WGS sequence"/>
</dbReference>
<dbReference type="InterPro" id="IPR016667">
    <property type="entry name" value="Caps_polysacc_synth_CpsB/CapC"/>
</dbReference>
<evidence type="ECO:0000313" key="6">
    <source>
        <dbReference type="Proteomes" id="UP000319449"/>
    </source>
</evidence>
<dbReference type="PANTHER" id="PTHR39181:SF1">
    <property type="entry name" value="TYROSINE-PROTEIN PHOSPHATASE YWQE"/>
    <property type="match status" value="1"/>
</dbReference>
<organism evidence="5 6">
    <name type="scientific">Geobacter argillaceus</name>
    <dbReference type="NCBI Taxonomy" id="345631"/>
    <lineage>
        <taxon>Bacteria</taxon>
        <taxon>Pseudomonadati</taxon>
        <taxon>Thermodesulfobacteriota</taxon>
        <taxon>Desulfuromonadia</taxon>
        <taxon>Geobacterales</taxon>
        <taxon>Geobacteraceae</taxon>
        <taxon>Geobacter</taxon>
    </lineage>
</organism>
<comment type="catalytic activity">
    <reaction evidence="4">
        <text>O-phospho-L-tyrosyl-[protein] + H2O = L-tyrosyl-[protein] + phosphate</text>
        <dbReference type="Rhea" id="RHEA:10684"/>
        <dbReference type="Rhea" id="RHEA-COMP:10136"/>
        <dbReference type="Rhea" id="RHEA-COMP:20101"/>
        <dbReference type="ChEBI" id="CHEBI:15377"/>
        <dbReference type="ChEBI" id="CHEBI:43474"/>
        <dbReference type="ChEBI" id="CHEBI:46858"/>
        <dbReference type="ChEBI" id="CHEBI:61978"/>
        <dbReference type="EC" id="3.1.3.48"/>
    </reaction>
</comment>
<gene>
    <name evidence="5" type="ORF">JN12_02184</name>
</gene>
<dbReference type="GO" id="GO:0030145">
    <property type="term" value="F:manganese ion binding"/>
    <property type="evidence" value="ECO:0007669"/>
    <property type="project" value="InterPro"/>
</dbReference>
<keyword evidence="3" id="KW-0378">Hydrolase</keyword>
<dbReference type="OrthoDB" id="9788539at2"/>